<reference evidence="1 2" key="1">
    <citation type="submission" date="2014-04" db="EMBL/GenBank/DDBJ databases">
        <authorList>
            <consortium name="DOE Joint Genome Institute"/>
            <person name="Kuo A."/>
            <person name="Kohler A."/>
            <person name="Jargeat P."/>
            <person name="Nagy L.G."/>
            <person name="Floudas D."/>
            <person name="Copeland A."/>
            <person name="Barry K.W."/>
            <person name="Cichocki N."/>
            <person name="Veneault-Fourrey C."/>
            <person name="LaButti K."/>
            <person name="Lindquist E.A."/>
            <person name="Lipzen A."/>
            <person name="Lundell T."/>
            <person name="Morin E."/>
            <person name="Murat C."/>
            <person name="Sun H."/>
            <person name="Tunlid A."/>
            <person name="Henrissat B."/>
            <person name="Grigoriev I.V."/>
            <person name="Hibbett D.S."/>
            <person name="Martin F."/>
            <person name="Nordberg H.P."/>
            <person name="Cantor M.N."/>
            <person name="Hua S.X."/>
        </authorList>
    </citation>
    <scope>NUCLEOTIDE SEQUENCE [LARGE SCALE GENOMIC DNA]</scope>
    <source>
        <strain evidence="1 2">Ve08.2h10</strain>
    </source>
</reference>
<dbReference type="EMBL" id="KN826700">
    <property type="protein sequence ID" value="KIK78135.1"/>
    <property type="molecule type" value="Genomic_DNA"/>
</dbReference>
<proteinExistence type="predicted"/>
<dbReference type="HOGENOM" id="CLU_040082_6_1_1"/>
<dbReference type="InParanoid" id="A0A0D0DJ29"/>
<evidence type="ECO:0000313" key="1">
    <source>
        <dbReference type="EMBL" id="KIK78135.1"/>
    </source>
</evidence>
<gene>
    <name evidence="1" type="ORF">PAXRUDRAFT_121120</name>
</gene>
<reference evidence="2" key="2">
    <citation type="submission" date="2015-01" db="EMBL/GenBank/DDBJ databases">
        <title>Evolutionary Origins and Diversification of the Mycorrhizal Mutualists.</title>
        <authorList>
            <consortium name="DOE Joint Genome Institute"/>
            <consortium name="Mycorrhizal Genomics Consortium"/>
            <person name="Kohler A."/>
            <person name="Kuo A."/>
            <person name="Nagy L.G."/>
            <person name="Floudas D."/>
            <person name="Copeland A."/>
            <person name="Barry K.W."/>
            <person name="Cichocki N."/>
            <person name="Veneault-Fourrey C."/>
            <person name="LaButti K."/>
            <person name="Lindquist E.A."/>
            <person name="Lipzen A."/>
            <person name="Lundell T."/>
            <person name="Morin E."/>
            <person name="Murat C."/>
            <person name="Riley R."/>
            <person name="Ohm R."/>
            <person name="Sun H."/>
            <person name="Tunlid A."/>
            <person name="Henrissat B."/>
            <person name="Grigoriev I.V."/>
            <person name="Hibbett D.S."/>
            <person name="Martin F."/>
        </authorList>
    </citation>
    <scope>NUCLEOTIDE SEQUENCE [LARGE SCALE GENOMIC DNA]</scope>
    <source>
        <strain evidence="2">Ve08.2h10</strain>
    </source>
</reference>
<feature type="non-terminal residue" evidence="1">
    <location>
        <position position="89"/>
    </location>
</feature>
<dbReference type="OrthoDB" id="2642487at2759"/>
<organism evidence="1 2">
    <name type="scientific">Paxillus rubicundulus Ve08.2h10</name>
    <dbReference type="NCBI Taxonomy" id="930991"/>
    <lineage>
        <taxon>Eukaryota</taxon>
        <taxon>Fungi</taxon>
        <taxon>Dikarya</taxon>
        <taxon>Basidiomycota</taxon>
        <taxon>Agaricomycotina</taxon>
        <taxon>Agaricomycetes</taxon>
        <taxon>Agaricomycetidae</taxon>
        <taxon>Boletales</taxon>
        <taxon>Paxilineae</taxon>
        <taxon>Paxillaceae</taxon>
        <taxon>Paxillus</taxon>
    </lineage>
</organism>
<dbReference type="Proteomes" id="UP000054538">
    <property type="component" value="Unassembled WGS sequence"/>
</dbReference>
<accession>A0A0D0DJ29</accession>
<protein>
    <submittedName>
        <fullName evidence="1">Uncharacterized protein</fullName>
    </submittedName>
</protein>
<name>A0A0D0DJ29_9AGAM</name>
<dbReference type="AlphaFoldDB" id="A0A0D0DJ29"/>
<sequence>MSMTGLTIRHVGEHFQQLNNTISGYFQKILVTLSSQEMYSRYVQLPTREFVSSKIRDEPKFWLYFKNTIRAINGSHIHSVPHAFLCPNY</sequence>
<evidence type="ECO:0000313" key="2">
    <source>
        <dbReference type="Proteomes" id="UP000054538"/>
    </source>
</evidence>
<keyword evidence="2" id="KW-1185">Reference proteome</keyword>